<evidence type="ECO:0000313" key="6">
    <source>
        <dbReference type="Proteomes" id="UP000594435"/>
    </source>
</evidence>
<dbReference type="Gene3D" id="2.120.10.30">
    <property type="entry name" value="TolB, C-terminal domain"/>
    <property type="match status" value="1"/>
</dbReference>
<dbReference type="InterPro" id="IPR013042">
    <property type="entry name" value="DUF1592"/>
</dbReference>
<dbReference type="Pfam" id="PF07627">
    <property type="entry name" value="PSCyt3"/>
    <property type="match status" value="1"/>
</dbReference>
<feature type="domain" description="DUF1592" evidence="4">
    <location>
        <begin position="1512"/>
        <end position="1635"/>
    </location>
</feature>
<proteinExistence type="predicted"/>
<dbReference type="Gene3D" id="2.60.40.10">
    <property type="entry name" value="Immunoglobulins"/>
    <property type="match status" value="4"/>
</dbReference>
<feature type="domain" description="DUF1588" evidence="3">
    <location>
        <begin position="1653"/>
        <end position="1753"/>
    </location>
</feature>
<dbReference type="InterPro" id="IPR013036">
    <property type="entry name" value="DUF1587"/>
</dbReference>
<dbReference type="RefSeq" id="WP_337970755.1">
    <property type="nucleotide sequence ID" value="NZ_CP065217.1"/>
</dbReference>
<organism evidence="5 6">
    <name type="scientific">Vibrio navarrensis</name>
    <dbReference type="NCBI Taxonomy" id="29495"/>
    <lineage>
        <taxon>Bacteria</taxon>
        <taxon>Pseudomonadati</taxon>
        <taxon>Pseudomonadota</taxon>
        <taxon>Gammaproteobacteria</taxon>
        <taxon>Vibrionales</taxon>
        <taxon>Vibrionaceae</taxon>
        <taxon>Vibrio</taxon>
    </lineage>
</organism>
<evidence type="ECO:0000259" key="3">
    <source>
        <dbReference type="Pfam" id="PF07627"/>
    </source>
</evidence>
<feature type="chain" id="PRO_5042570691" evidence="1">
    <location>
        <begin position="20"/>
        <end position="1858"/>
    </location>
</feature>
<dbReference type="Proteomes" id="UP000594435">
    <property type="component" value="Chromosome 1"/>
</dbReference>
<accession>A0AAJ4LTM2</accession>
<evidence type="ECO:0000259" key="2">
    <source>
        <dbReference type="Pfam" id="PF07626"/>
    </source>
</evidence>
<protein>
    <submittedName>
        <fullName evidence="5">DUF1592 domain-containing protein</fullName>
    </submittedName>
</protein>
<dbReference type="Pfam" id="PF07631">
    <property type="entry name" value="PSD4"/>
    <property type="match status" value="1"/>
</dbReference>
<sequence>MYRTTMFLGSVFLATNAYSAQMLPNNMIADLISPNNVSQTWNSYQISLKNNGSKAIELHNQELSFSTPIGLYSAPWGVQGADLRLKSAVKEGSQYKNTLVFNAYNGSTLLLQPGKSITMTFGYGGVLEEAMVENSFTFAGEGGSVEEPSHPPTVTLTKPSTSLAIVQGQPLSMAASAADQDGDLAGVKFYIAGRVVSDDKTAPYAFNALDLAVGNHAVYAQAYDKKGNVTKSVSRTVTVQADKGNAPQVNITQPTGASELTLGDTLHVTATATDSDGDLSMVEFYVDGQKLASKTQAPFNFQFTPANEGLYSFHVVAVDAKGNRAEAQPQQLKVVEPAVETHPPVVAIVSPNKDVTTLQGESVLFQAQASDQDGDLKAVRFYTNGQLLTTQASAPYQVNILAQQGTTQVVAEALDQAGHTTRSSVINITANSLSQGESGGAADCDAPLYQNGVQYKAGDRVSNNGATYVCQQFGWCGQEAYAPGVDWYGNDYWKDAWKLENACDVQPNLPPTIRLTLPEVIAGNEFAFTAEVSDEDGSVTQVEYYLESVLQGAVTQAPFALGHSGLEEGEYSVFAVATDDQGAQTRSETVSLQVEKAFVGNRLTIQFPNFDHKDLLNPPAELANQTLTGSLYCPTDGSTKLFQGTWGETVHVDELEACQYQLNLDGFSGYVARFSPWVVDFSKQQENQQKEVNALYRAPIATEALFPLGGVQVDTFLEGIYQPRALALGDNMIFVGSSAIMLDSEPLAGSVYAIQLDPQTKQPIGTYIVAEGEEPHGVAYRDGTLYYSTVGALYKIENINENFKSRPVAEKIFTYPADGTKTPIPHEQWWTRMQHQKHPIKFNPLDPSDDKLYTAIGLPCNICTTPEEELYGTILALDLATGDYDILANGIRNSVGFDWHPQTGEIWFSDNNRQQFDNPDEINRISNPGQQNFGAPIFFGKDTRGLTDKEMANWQEMLLGSRPIIPPKAILPQVDYDAVKPTDFAGAEFEIFTYSAPLGVKFWPAYSPSDKVQNLLYVTHGNSKVEHPGLELRMLTIENGDKVIHERPLVTGWMRDRAAVESYACLTDACIGRPAEFLELQDGSLLVSDDKANVLYRVSYDPSGANLKQVTLTSTPAPDESVSDQLVSGALIHPNGHESKFHVAWGAPEMNIDGLENGEYKVRLNDVGDYIPEQRLFDINISDQHPSESITLKYVEKPKDLQGVVKFVAPAKPTGESEDSLVLTIEDVASKQTFEREVAWGSQVEETLGYGKYEVRFPYLDNHYPQPAMQIVEVNESSLEHTLNVVYIGFENGGDLMGQCFACHSSDYFDDPAIANKWNDSGYDLLVEQILNMKVAEHCDVTCAKSIADYLFDEVWDKYLNVEEAFGERQIRLLTSYEYANSIKDLFGLTVDKNKLPKDKYEREFKFAGQSEQGVVLADDMKLYHSMAVEISQALNLENIGYGDNVDKGQFVADMGLKIYRRPLNADELSRFTGFLNQYGVRDLVASMLLSPNYLYRSELGKVTDQAGVYELSQYEVAAALSYSFLGTTPSASLLAKAQRGELATDEQIVNEVADMLQSARGIERFTDFIGYYVHTQVQELPEKPGLSSEVVEAMVQEQVEFIRHFLTEGQGTVEELFNPNFTFVNGTLAQHYGIAGVTGDEFQKVTVDNGQRGGLLHQGLTQVVNSDYAATSLVKRGLMIRQNLLCRTIGVPVNVDPDSIELPDTPITTRERWDTINGEQASDGQCWQCHQFMNDTGASLENYSQTGQWRVQEQAYNDPSVTLAIDASGPLVDNTGSQVWLEFNNARDISAHFPTNATVLQCLADSYFRYAMGQKVDEDSLAGVQEMTAQLEKTGSVREMLEVLATSQMFKFKKESN</sequence>
<feature type="signal peptide" evidence="1">
    <location>
        <begin position="1"/>
        <end position="19"/>
    </location>
</feature>
<name>A0AAJ4LTM2_9VIBR</name>
<evidence type="ECO:0000313" key="5">
    <source>
        <dbReference type="EMBL" id="QPL52885.1"/>
    </source>
</evidence>
<feature type="domain" description="DUF1587" evidence="2">
    <location>
        <begin position="1372"/>
        <end position="1433"/>
    </location>
</feature>
<dbReference type="InterPro" id="IPR013039">
    <property type="entry name" value="DUF1588"/>
</dbReference>
<dbReference type="CDD" id="cd12214">
    <property type="entry name" value="ChiA1_BD"/>
    <property type="match status" value="1"/>
</dbReference>
<keyword evidence="1" id="KW-0732">Signal</keyword>
<dbReference type="EMBL" id="CP065217">
    <property type="protein sequence ID" value="QPL52885.1"/>
    <property type="molecule type" value="Genomic_DNA"/>
</dbReference>
<dbReference type="Pfam" id="PF17957">
    <property type="entry name" value="Big_7"/>
    <property type="match status" value="4"/>
</dbReference>
<dbReference type="InterPro" id="IPR011042">
    <property type="entry name" value="6-blade_b-propeller_TolB-like"/>
</dbReference>
<dbReference type="InterPro" id="IPR013783">
    <property type="entry name" value="Ig-like_fold"/>
</dbReference>
<dbReference type="SUPFAM" id="SSF101898">
    <property type="entry name" value="NHL repeat"/>
    <property type="match status" value="1"/>
</dbReference>
<evidence type="ECO:0000256" key="1">
    <source>
        <dbReference type="SAM" id="SignalP"/>
    </source>
</evidence>
<gene>
    <name evidence="5" type="ORF">I3X05_12855</name>
</gene>
<reference evidence="5 6" key="1">
    <citation type="submission" date="2020-11" db="EMBL/GenBank/DDBJ databases">
        <title>Complete and Circularized Genome Assembly of a human isolate of Vibrio navarrensis biotype pommerensis with MiSeq and MinION Sequence Data.</title>
        <authorList>
            <person name="Schwartz K."/>
            <person name="Borowiak M."/>
            <person name="Deneke C."/>
            <person name="Balau V."/>
            <person name="Metelmann C."/>
            <person name="Strauch E."/>
        </authorList>
    </citation>
    <scope>NUCLEOTIDE SEQUENCE [LARGE SCALE GENOMIC DNA]</scope>
    <source>
        <strain evidence="5 6">20-VB00237</strain>
    </source>
</reference>
<dbReference type="Pfam" id="PF07626">
    <property type="entry name" value="PSD3"/>
    <property type="match status" value="1"/>
</dbReference>
<evidence type="ECO:0000259" key="4">
    <source>
        <dbReference type="Pfam" id="PF07631"/>
    </source>
</evidence>